<dbReference type="EMBL" id="JBAMIC010000003">
    <property type="protein sequence ID" value="KAK7109728.1"/>
    <property type="molecule type" value="Genomic_DNA"/>
</dbReference>
<evidence type="ECO:0000256" key="17">
    <source>
        <dbReference type="SAM" id="MobiDB-lite"/>
    </source>
</evidence>
<evidence type="ECO:0000256" key="3">
    <source>
        <dbReference type="ARBA" id="ARBA00022448"/>
    </source>
</evidence>
<feature type="transmembrane region" description="Helical" evidence="18">
    <location>
        <begin position="236"/>
        <end position="252"/>
    </location>
</feature>
<dbReference type="GO" id="GO:0006874">
    <property type="term" value="P:intracellular calcium ion homeostasis"/>
    <property type="evidence" value="ECO:0007669"/>
    <property type="project" value="TreeGrafter"/>
</dbReference>
<keyword evidence="21" id="KW-1185">Reference proteome</keyword>
<evidence type="ECO:0000256" key="9">
    <source>
        <dbReference type="ARBA" id="ARBA00022837"/>
    </source>
</evidence>
<comment type="similarity">
    <text evidence="2">Belongs to the Ca(2+):cation antiporter (CaCA) (TC 2.A.19) family. SLC24A subfamily.</text>
</comment>
<feature type="domain" description="Sodium/calcium exchanger membrane region" evidence="19">
    <location>
        <begin position="402"/>
        <end position="551"/>
    </location>
</feature>
<feature type="region of interest" description="Disordered" evidence="17">
    <location>
        <begin position="316"/>
        <end position="350"/>
    </location>
</feature>
<organism evidence="20 21">
    <name type="scientific">Littorina saxatilis</name>
    <dbReference type="NCBI Taxonomy" id="31220"/>
    <lineage>
        <taxon>Eukaryota</taxon>
        <taxon>Metazoa</taxon>
        <taxon>Spiralia</taxon>
        <taxon>Lophotrochozoa</taxon>
        <taxon>Mollusca</taxon>
        <taxon>Gastropoda</taxon>
        <taxon>Caenogastropoda</taxon>
        <taxon>Littorinimorpha</taxon>
        <taxon>Littorinoidea</taxon>
        <taxon>Littorinidae</taxon>
        <taxon>Littorina</taxon>
    </lineage>
</organism>
<evidence type="ECO:0000256" key="2">
    <source>
        <dbReference type="ARBA" id="ARBA00005364"/>
    </source>
</evidence>
<keyword evidence="11" id="KW-0630">Potassium</keyword>
<feature type="transmembrane region" description="Helical" evidence="18">
    <location>
        <begin position="259"/>
        <end position="275"/>
    </location>
</feature>
<feature type="transmembrane region" description="Helical" evidence="18">
    <location>
        <begin position="509"/>
        <end position="529"/>
    </location>
</feature>
<dbReference type="GO" id="GO:0015293">
    <property type="term" value="F:symporter activity"/>
    <property type="evidence" value="ECO:0007669"/>
    <property type="project" value="UniProtKB-KW"/>
</dbReference>
<evidence type="ECO:0000313" key="21">
    <source>
        <dbReference type="Proteomes" id="UP001374579"/>
    </source>
</evidence>
<comment type="caution">
    <text evidence="20">The sequence shown here is derived from an EMBL/GenBank/DDBJ whole genome shotgun (WGS) entry which is preliminary data.</text>
</comment>
<dbReference type="GO" id="GO:0005262">
    <property type="term" value="F:calcium channel activity"/>
    <property type="evidence" value="ECO:0007669"/>
    <property type="project" value="TreeGrafter"/>
</dbReference>
<dbReference type="AlphaFoldDB" id="A0AAN9GI42"/>
<keyword evidence="13" id="KW-0915">Sodium</keyword>
<gene>
    <name evidence="20" type="ORF">V1264_013718</name>
</gene>
<feature type="domain" description="Sodium/calcium exchanger membrane region" evidence="19">
    <location>
        <begin position="132"/>
        <end position="275"/>
    </location>
</feature>
<dbReference type="InterPro" id="IPR004481">
    <property type="entry name" value="K/Na/Ca-exchanger"/>
</dbReference>
<feature type="transmembrane region" description="Helical" evidence="18">
    <location>
        <begin position="127"/>
        <end position="150"/>
    </location>
</feature>
<evidence type="ECO:0000256" key="7">
    <source>
        <dbReference type="ARBA" id="ARBA00022692"/>
    </source>
</evidence>
<evidence type="ECO:0000256" key="14">
    <source>
        <dbReference type="ARBA" id="ARBA00023065"/>
    </source>
</evidence>
<dbReference type="FunFam" id="1.20.1420.30:FF:000009">
    <property type="entry name" value="sodium/potassium/calcium exchanger 5 isoform X2"/>
    <property type="match status" value="1"/>
</dbReference>
<evidence type="ECO:0000256" key="6">
    <source>
        <dbReference type="ARBA" id="ARBA00022568"/>
    </source>
</evidence>
<evidence type="ECO:0000256" key="5">
    <source>
        <dbReference type="ARBA" id="ARBA00022538"/>
    </source>
</evidence>
<evidence type="ECO:0000256" key="15">
    <source>
        <dbReference type="ARBA" id="ARBA00023136"/>
    </source>
</evidence>
<evidence type="ECO:0000256" key="8">
    <source>
        <dbReference type="ARBA" id="ARBA00022729"/>
    </source>
</evidence>
<evidence type="ECO:0000256" key="16">
    <source>
        <dbReference type="ARBA" id="ARBA00023201"/>
    </source>
</evidence>
<keyword evidence="14" id="KW-0406">Ion transport</keyword>
<evidence type="ECO:0000313" key="20">
    <source>
        <dbReference type="EMBL" id="KAK7109728.1"/>
    </source>
</evidence>
<evidence type="ECO:0000256" key="12">
    <source>
        <dbReference type="ARBA" id="ARBA00022989"/>
    </source>
</evidence>
<feature type="transmembrane region" description="Helical" evidence="18">
    <location>
        <begin position="170"/>
        <end position="192"/>
    </location>
</feature>
<dbReference type="NCBIfam" id="TIGR00367">
    <property type="entry name" value="calcium/sodium antiporter"/>
    <property type="match status" value="1"/>
</dbReference>
<keyword evidence="5" id="KW-0633">Potassium transport</keyword>
<keyword evidence="3" id="KW-0813">Transport</keyword>
<keyword evidence="12 18" id="KW-1133">Transmembrane helix</keyword>
<dbReference type="GO" id="GO:0008273">
    <property type="term" value="F:calcium, potassium:sodium antiporter activity"/>
    <property type="evidence" value="ECO:0007669"/>
    <property type="project" value="TreeGrafter"/>
</dbReference>
<evidence type="ECO:0000256" key="18">
    <source>
        <dbReference type="SAM" id="Phobius"/>
    </source>
</evidence>
<feature type="transmembrane region" description="Helical" evidence="18">
    <location>
        <begin position="536"/>
        <end position="554"/>
    </location>
</feature>
<feature type="transmembrane region" description="Helical" evidence="18">
    <location>
        <begin position="437"/>
        <end position="459"/>
    </location>
</feature>
<feature type="transmembrane region" description="Helical" evidence="18">
    <location>
        <begin position="402"/>
        <end position="431"/>
    </location>
</feature>
<proteinExistence type="inferred from homology"/>
<dbReference type="GO" id="GO:0005886">
    <property type="term" value="C:plasma membrane"/>
    <property type="evidence" value="ECO:0007669"/>
    <property type="project" value="TreeGrafter"/>
</dbReference>
<evidence type="ECO:0000256" key="10">
    <source>
        <dbReference type="ARBA" id="ARBA00022847"/>
    </source>
</evidence>
<evidence type="ECO:0000256" key="1">
    <source>
        <dbReference type="ARBA" id="ARBA00004141"/>
    </source>
</evidence>
<dbReference type="PANTHER" id="PTHR10846:SF74">
    <property type="entry name" value="SODIUM_POTASSIUM_CALCIUM EXCHANGER CG1090-RELATED"/>
    <property type="match status" value="1"/>
</dbReference>
<feature type="transmembrane region" description="Helical" evidence="18">
    <location>
        <begin position="471"/>
        <end position="489"/>
    </location>
</feature>
<dbReference type="Gene3D" id="1.20.1420.30">
    <property type="entry name" value="NCX, central ion-binding region"/>
    <property type="match status" value="2"/>
</dbReference>
<accession>A0AAN9GI42</accession>
<dbReference type="Proteomes" id="UP001374579">
    <property type="component" value="Unassembled WGS sequence"/>
</dbReference>
<dbReference type="InterPro" id="IPR044880">
    <property type="entry name" value="NCX_ion-bd_dom_sf"/>
</dbReference>
<reference evidence="20 21" key="1">
    <citation type="submission" date="2024-02" db="EMBL/GenBank/DDBJ databases">
        <title>Chromosome-scale genome assembly of the rough periwinkle Littorina saxatilis.</title>
        <authorList>
            <person name="De Jode A."/>
            <person name="Faria R."/>
            <person name="Formenti G."/>
            <person name="Sims Y."/>
            <person name="Smith T.P."/>
            <person name="Tracey A."/>
            <person name="Wood J.M.D."/>
            <person name="Zagrodzka Z.B."/>
            <person name="Johannesson K."/>
            <person name="Butlin R.K."/>
            <person name="Leder E.H."/>
        </authorList>
    </citation>
    <scope>NUCLEOTIDE SEQUENCE [LARGE SCALE GENOMIC DNA]</scope>
    <source>
        <strain evidence="20">Snail1</strain>
        <tissue evidence="20">Muscle</tissue>
    </source>
</reference>
<feature type="transmembrane region" description="Helical" evidence="18">
    <location>
        <begin position="204"/>
        <end position="224"/>
    </location>
</feature>
<feature type="transmembrane region" description="Helical" evidence="18">
    <location>
        <begin position="6"/>
        <end position="25"/>
    </location>
</feature>
<dbReference type="InterPro" id="IPR004837">
    <property type="entry name" value="NaCa_Exmemb"/>
</dbReference>
<sequence length="571" mass="64190">MLRKGSQVIAKLVCLWVFLGAYHFWKRQTVTEWRDNTPTSSALVRDGAVLHVADDKNNVKSNSAGVKDLADDKLSRSIQDDEGLRWIHSNQHASSRHLLAPLVNCTPRAVEQFPWDFLTPEQRKDGFIVIHVLVALYMFMALSIVCDRYFVPALEILCELLHMETDIAGATFMAAGSSAPELATAVIGVFVAQDDVGLGTVVGSAIYNVMFVISMCALFATSSIHLNWWPMLRDCMAYLLSVVALIVIIYDAKVQWHESVILLVMYLLYVLFMYFNERLEVWCVPRVNMCCRCNTTLLTSETTVLYDKLPANGHRAENGESNHLTDARESDEDCSDSDGSAGLPSHSKPMDHAHQEAETWHKLCERPEGCVWSCVWITALPLSTFMFLTVPDCRRPSLRKWFWVTFLLSLVWLSIFSFIMVWMITVIGFTFNVPDSVMSLTFIAFGVSLPDVVSSVLVCRDGLGDMAVSNAIGSNVFDILVCLGIPWFLETCVKDPGSEVQVYSEGLVYSSLMLLSTVFFLLIATHVNGWRLTKKYGVLLLVVYVLYTLLASMYELNIFGYFHPPECVSNY</sequence>
<keyword evidence="7 18" id="KW-0812">Transmembrane</keyword>
<keyword evidence="16" id="KW-0739">Sodium transport</keyword>
<evidence type="ECO:0000256" key="4">
    <source>
        <dbReference type="ARBA" id="ARBA00022449"/>
    </source>
</evidence>
<feature type="compositionally biased region" description="Basic and acidic residues" evidence="17">
    <location>
        <begin position="316"/>
        <end position="328"/>
    </location>
</feature>
<dbReference type="Pfam" id="PF01699">
    <property type="entry name" value="Na_Ca_ex"/>
    <property type="match status" value="2"/>
</dbReference>
<keyword evidence="4" id="KW-0050">Antiport</keyword>
<name>A0AAN9GI42_9CAEN</name>
<evidence type="ECO:0000256" key="13">
    <source>
        <dbReference type="ARBA" id="ARBA00023053"/>
    </source>
</evidence>
<evidence type="ECO:0000256" key="11">
    <source>
        <dbReference type="ARBA" id="ARBA00022958"/>
    </source>
</evidence>
<dbReference type="PANTHER" id="PTHR10846">
    <property type="entry name" value="SODIUM/POTASSIUM/CALCIUM EXCHANGER"/>
    <property type="match status" value="1"/>
</dbReference>
<keyword evidence="9" id="KW-0106">Calcium</keyword>
<comment type="subcellular location">
    <subcellularLocation>
        <location evidence="1">Membrane</location>
        <topology evidence="1">Multi-pass membrane protein</topology>
    </subcellularLocation>
</comment>
<evidence type="ECO:0000259" key="19">
    <source>
        <dbReference type="Pfam" id="PF01699"/>
    </source>
</evidence>
<protein>
    <recommendedName>
        <fullName evidence="19">Sodium/calcium exchanger membrane region domain-containing protein</fullName>
    </recommendedName>
</protein>
<keyword evidence="8" id="KW-0732">Signal</keyword>
<keyword evidence="15 18" id="KW-0472">Membrane</keyword>
<keyword evidence="6" id="KW-0109">Calcium transport</keyword>
<dbReference type="FunFam" id="1.20.1420.30:FF:000004">
    <property type="entry name" value="Sodium/potassium/calcium exchanger 2 isoform 1"/>
    <property type="match status" value="1"/>
</dbReference>
<keyword evidence="10" id="KW-0769">Symport</keyword>